<evidence type="ECO:0000259" key="5">
    <source>
        <dbReference type="PROSITE" id="PS50104"/>
    </source>
</evidence>
<dbReference type="Gene3D" id="3.40.50.10140">
    <property type="entry name" value="Toll/interleukin-1 receptor homology (TIR) domain"/>
    <property type="match status" value="1"/>
</dbReference>
<dbReference type="InterPro" id="IPR000157">
    <property type="entry name" value="TIR_dom"/>
</dbReference>
<dbReference type="GO" id="GO:0007165">
    <property type="term" value="P:signal transduction"/>
    <property type="evidence" value="ECO:0007669"/>
    <property type="project" value="InterPro"/>
</dbReference>
<reference evidence="6 7" key="1">
    <citation type="journal article" date="2016" name="G3 (Bethesda)">
        <title>First Draft Assembly and Annotation of the Genome of a California Endemic Oak Quercus lobata Nee (Fagaceae).</title>
        <authorList>
            <person name="Sork V.L."/>
            <person name="Fitz-Gibbon S.T."/>
            <person name="Puiu D."/>
            <person name="Crepeau M."/>
            <person name="Gugger P.F."/>
            <person name="Sherman R."/>
            <person name="Stevens K."/>
            <person name="Langley C.H."/>
            <person name="Pellegrini M."/>
            <person name="Salzberg S.L."/>
        </authorList>
    </citation>
    <scope>NUCLEOTIDE SEQUENCE [LARGE SCALE GENOMIC DNA]</scope>
    <source>
        <strain evidence="6 7">cv. SW786</strain>
    </source>
</reference>
<evidence type="ECO:0000256" key="2">
    <source>
        <dbReference type="ARBA" id="ARBA00022801"/>
    </source>
</evidence>
<evidence type="ECO:0000256" key="3">
    <source>
        <dbReference type="ARBA" id="ARBA00023027"/>
    </source>
</evidence>
<dbReference type="Proteomes" id="UP000594261">
    <property type="component" value="Chromosome 9"/>
</dbReference>
<evidence type="ECO:0000256" key="1">
    <source>
        <dbReference type="ARBA" id="ARBA00011982"/>
    </source>
</evidence>
<proteinExistence type="predicted"/>
<dbReference type="PANTHER" id="PTHR32009:SF39">
    <property type="entry name" value="TIR DOMAIN-CONTAINING PROTEIN"/>
    <property type="match status" value="1"/>
</dbReference>
<name>A0A7N2RA94_QUELO</name>
<dbReference type="SUPFAM" id="SSF52200">
    <property type="entry name" value="Toll/Interleukin receptor TIR domain"/>
    <property type="match status" value="1"/>
</dbReference>
<protein>
    <recommendedName>
        <fullName evidence="1">ADP-ribosyl cyclase/cyclic ADP-ribose hydrolase</fullName>
        <ecNumber evidence="1">3.2.2.6</ecNumber>
    </recommendedName>
</protein>
<keyword evidence="3" id="KW-0520">NAD</keyword>
<reference evidence="6" key="2">
    <citation type="submission" date="2021-01" db="UniProtKB">
        <authorList>
            <consortium name="EnsemblPlants"/>
        </authorList>
    </citation>
    <scope>IDENTIFICATION</scope>
</reference>
<dbReference type="EC" id="3.2.2.6" evidence="1"/>
<sequence>MDTINSSSSSSSTHQWKYHVFLSFRGEDTRNNFTDHIYAALNQKGVYTFRDDEKLERGEPISPMLLKAIEDSLFAIVVLSKNYASSTWCLDELVKIMDCKKNMGLIVLPIFYGVEPTVVREQTETYAEAFVEHEKPFNKNLKKVHTWRAALTDVSNLSGWSLKDGATTSLLTTPPSPNDNLPAEHFPHYTTIEYSQDNQIDQLPSQPPLVFLFVIDSCVIEEEMGFLKSPIYKLRAS</sequence>
<comment type="catalytic activity">
    <reaction evidence="4">
        <text>NAD(+) + H2O = ADP-D-ribose + nicotinamide + H(+)</text>
        <dbReference type="Rhea" id="RHEA:16301"/>
        <dbReference type="ChEBI" id="CHEBI:15377"/>
        <dbReference type="ChEBI" id="CHEBI:15378"/>
        <dbReference type="ChEBI" id="CHEBI:17154"/>
        <dbReference type="ChEBI" id="CHEBI:57540"/>
        <dbReference type="ChEBI" id="CHEBI:57967"/>
        <dbReference type="EC" id="3.2.2.6"/>
    </reaction>
    <physiologicalReaction direction="left-to-right" evidence="4">
        <dbReference type="Rhea" id="RHEA:16302"/>
    </physiologicalReaction>
</comment>
<dbReference type="InParanoid" id="A0A7N2RA94"/>
<dbReference type="GO" id="GO:0061809">
    <property type="term" value="F:NAD+ nucleosidase activity, cyclic ADP-ribose generating"/>
    <property type="evidence" value="ECO:0007669"/>
    <property type="project" value="UniProtKB-EC"/>
</dbReference>
<accession>A0A7N2RA94</accession>
<organism evidence="6 7">
    <name type="scientific">Quercus lobata</name>
    <name type="common">Valley oak</name>
    <dbReference type="NCBI Taxonomy" id="97700"/>
    <lineage>
        <taxon>Eukaryota</taxon>
        <taxon>Viridiplantae</taxon>
        <taxon>Streptophyta</taxon>
        <taxon>Embryophyta</taxon>
        <taxon>Tracheophyta</taxon>
        <taxon>Spermatophyta</taxon>
        <taxon>Magnoliopsida</taxon>
        <taxon>eudicotyledons</taxon>
        <taxon>Gunneridae</taxon>
        <taxon>Pentapetalae</taxon>
        <taxon>rosids</taxon>
        <taxon>fabids</taxon>
        <taxon>Fagales</taxon>
        <taxon>Fagaceae</taxon>
        <taxon>Quercus</taxon>
    </lineage>
</organism>
<dbReference type="OMA" id="RISVHRY"/>
<dbReference type="FunCoup" id="A0A7N2RA94">
    <property type="interactions" value="313"/>
</dbReference>
<dbReference type="PROSITE" id="PS50104">
    <property type="entry name" value="TIR"/>
    <property type="match status" value="1"/>
</dbReference>
<dbReference type="InterPro" id="IPR035897">
    <property type="entry name" value="Toll_tir_struct_dom_sf"/>
</dbReference>
<dbReference type="SMART" id="SM00255">
    <property type="entry name" value="TIR"/>
    <property type="match status" value="1"/>
</dbReference>
<evidence type="ECO:0000313" key="6">
    <source>
        <dbReference type="EnsemblPlants" id="QL09p005081:mrna"/>
    </source>
</evidence>
<dbReference type="EMBL" id="LRBV02000009">
    <property type="status" value="NOT_ANNOTATED_CDS"/>
    <property type="molecule type" value="Genomic_DNA"/>
</dbReference>
<dbReference type="Pfam" id="PF01582">
    <property type="entry name" value="TIR"/>
    <property type="match status" value="1"/>
</dbReference>
<evidence type="ECO:0000313" key="7">
    <source>
        <dbReference type="Proteomes" id="UP000594261"/>
    </source>
</evidence>
<feature type="domain" description="TIR" evidence="5">
    <location>
        <begin position="16"/>
        <end position="174"/>
    </location>
</feature>
<dbReference type="FunFam" id="3.40.50.10140:FF:000007">
    <property type="entry name" value="Disease resistance protein (TIR-NBS-LRR class)"/>
    <property type="match status" value="1"/>
</dbReference>
<evidence type="ECO:0000256" key="4">
    <source>
        <dbReference type="ARBA" id="ARBA00047304"/>
    </source>
</evidence>
<dbReference type="Gramene" id="QL09p005081:mrna">
    <property type="protein sequence ID" value="QL09p005081:mrna"/>
    <property type="gene ID" value="QL09p005081"/>
</dbReference>
<dbReference type="PANTHER" id="PTHR32009">
    <property type="entry name" value="TMV RESISTANCE PROTEIN N-LIKE"/>
    <property type="match status" value="1"/>
</dbReference>
<keyword evidence="7" id="KW-1185">Reference proteome</keyword>
<keyword evidence="2" id="KW-0378">Hydrolase</keyword>
<dbReference type="EnsemblPlants" id="QL09p005081:mrna">
    <property type="protein sequence ID" value="QL09p005081:mrna"/>
    <property type="gene ID" value="QL09p005081"/>
</dbReference>
<dbReference type="AlphaFoldDB" id="A0A7N2RA94"/>